<feature type="compositionally biased region" description="Acidic residues" evidence="1">
    <location>
        <begin position="446"/>
        <end position="473"/>
    </location>
</feature>
<dbReference type="PANTHER" id="PTHR13060">
    <property type="entry name" value="SGT1 PROTEIN HSGT1 SUPPRESSOR OF GCR2"/>
    <property type="match status" value="1"/>
</dbReference>
<dbReference type="PANTHER" id="PTHR13060:SF0">
    <property type="entry name" value="PROTEIN ECDYSONELESS HOMOLOG"/>
    <property type="match status" value="1"/>
</dbReference>
<feature type="compositionally biased region" description="Basic and acidic residues" evidence="1">
    <location>
        <begin position="479"/>
        <end position="496"/>
    </location>
</feature>
<feature type="compositionally biased region" description="Basic and acidic residues" evidence="1">
    <location>
        <begin position="505"/>
        <end position="529"/>
    </location>
</feature>
<feature type="compositionally biased region" description="Acidic residues" evidence="1">
    <location>
        <begin position="603"/>
        <end position="624"/>
    </location>
</feature>
<dbReference type="Proteomes" id="UP000803884">
    <property type="component" value="Unassembled WGS sequence"/>
</dbReference>
<gene>
    <name evidence="2" type="ORF">WHR41_07905</name>
</gene>
<sequence length="666" mass="73255">MEPSQDDGFKWFGEGFEGFPKRLPEDCVEYAIYVVDEEIKTTAQLLAKLNEILKFANEAGKKLFKDYIWQRDEFALKINPDITKQNAATTTTSNSSDQKALPDNNTNTPLHLLGRTNFGDSIADEWLIVHFLLTLSTHFPTAWMRVHDSDGEFLLIEAASALPKWLNPDVADNRVWLNNGHLRIIPPSATSPNTKPHQATNLTLPTALTTILTAPSTLTISPYIEDEAFARTRAYPASIASTFHHTILPLPRKLALVLQRLPAAIAPAIEAFYLRDPVSLRPLMARDARALRFPPEDFVRTSVKVPRVGFAQLRGQVFAAPPAWAGLGGKGMENEKWSMGMKLACGFEMMLADEGAFGDRRVVREVGVLVGDVESGEEGLPGDGEVEGWGMREDGEEWLDVDYGDFEEELAGKKGKGGKRGGKAGGFGDVGAQENLRRMVRRFEEFAEGDDEAGLEGVGEDDDVDDEDEDDDSSVSSSGEDKDGSFDEAEFERAMKEMMGMPAADIEKSGLLEEARRLALEDEKEGDGRDDMDEDEETRKVMELMEKELKGHGALNLNNEKQKKSKASGEPDKPYSKAAGKKPTFFGPERPPGMVATTKQFEEEADEEIGPGDGELSSDDEDYNDVDLGLAQNMLEAFKGQAGMSGPAGNMMRAMGVNLPRDEGED</sequence>
<dbReference type="GeneID" id="96009347"/>
<proteinExistence type="predicted"/>
<feature type="region of interest" description="Disordered" evidence="1">
    <location>
        <begin position="446"/>
        <end position="624"/>
    </location>
</feature>
<keyword evidence="3" id="KW-1185">Reference proteome</keyword>
<organism evidence="2 3">
    <name type="scientific">Cladosporium halotolerans</name>
    <dbReference type="NCBI Taxonomy" id="1052096"/>
    <lineage>
        <taxon>Eukaryota</taxon>
        <taxon>Fungi</taxon>
        <taxon>Dikarya</taxon>
        <taxon>Ascomycota</taxon>
        <taxon>Pezizomycotina</taxon>
        <taxon>Dothideomycetes</taxon>
        <taxon>Dothideomycetidae</taxon>
        <taxon>Cladosporiales</taxon>
        <taxon>Cladosporiaceae</taxon>
        <taxon>Cladosporium</taxon>
    </lineage>
</organism>
<evidence type="ECO:0000256" key="1">
    <source>
        <dbReference type="SAM" id="MobiDB-lite"/>
    </source>
</evidence>
<protein>
    <recommendedName>
        <fullName evidence="4">SGT1-domain-containing protein</fullName>
    </recommendedName>
</protein>
<feature type="region of interest" description="Disordered" evidence="1">
    <location>
        <begin position="641"/>
        <end position="666"/>
    </location>
</feature>
<name>A0AB34KE30_9PEZI</name>
<dbReference type="RefSeq" id="XP_069226406.1">
    <property type="nucleotide sequence ID" value="XM_069376509.1"/>
</dbReference>
<evidence type="ECO:0000313" key="2">
    <source>
        <dbReference type="EMBL" id="KAL1583299.1"/>
    </source>
</evidence>
<dbReference type="EMBL" id="JAAQHG020000037">
    <property type="protein sequence ID" value="KAL1583299.1"/>
    <property type="molecule type" value="Genomic_DNA"/>
</dbReference>
<dbReference type="GO" id="GO:0005634">
    <property type="term" value="C:nucleus"/>
    <property type="evidence" value="ECO:0007669"/>
    <property type="project" value="TreeGrafter"/>
</dbReference>
<feature type="compositionally biased region" description="Basic and acidic residues" evidence="1">
    <location>
        <begin position="537"/>
        <end position="551"/>
    </location>
</feature>
<feature type="compositionally biased region" description="Basic residues" evidence="1">
    <location>
        <begin position="413"/>
        <end position="422"/>
    </location>
</feature>
<evidence type="ECO:0000313" key="3">
    <source>
        <dbReference type="Proteomes" id="UP000803884"/>
    </source>
</evidence>
<dbReference type="Pfam" id="PF07093">
    <property type="entry name" value="SGT1"/>
    <property type="match status" value="1"/>
</dbReference>
<feature type="compositionally biased region" description="Low complexity" evidence="1">
    <location>
        <begin position="87"/>
        <end position="96"/>
    </location>
</feature>
<feature type="region of interest" description="Disordered" evidence="1">
    <location>
        <begin position="87"/>
        <end position="106"/>
    </location>
</feature>
<comment type="caution">
    <text evidence="2">The sequence shown here is derived from an EMBL/GenBank/DDBJ whole genome shotgun (WGS) entry which is preliminary data.</text>
</comment>
<evidence type="ECO:0008006" key="4">
    <source>
        <dbReference type="Google" id="ProtNLM"/>
    </source>
</evidence>
<accession>A0AB34KE30</accession>
<dbReference type="InterPro" id="IPR010770">
    <property type="entry name" value="Ecd"/>
</dbReference>
<dbReference type="AlphaFoldDB" id="A0AB34KE30"/>
<feature type="region of interest" description="Disordered" evidence="1">
    <location>
        <begin position="410"/>
        <end position="429"/>
    </location>
</feature>
<reference evidence="2 3" key="1">
    <citation type="journal article" date="2020" name="Microbiol. Resour. Announc.">
        <title>Draft Genome Sequence of a Cladosporium Species Isolated from the Mesophotic Ascidian Didemnum maculosum.</title>
        <authorList>
            <person name="Gioti A."/>
            <person name="Siaperas R."/>
            <person name="Nikolaivits E."/>
            <person name="Le Goff G."/>
            <person name="Ouazzani J."/>
            <person name="Kotoulas G."/>
            <person name="Topakas E."/>
        </authorList>
    </citation>
    <scope>NUCLEOTIDE SEQUENCE [LARGE SCALE GENOMIC DNA]</scope>
    <source>
        <strain evidence="2 3">TM138-S3</strain>
    </source>
</reference>